<dbReference type="InterPro" id="IPR025580">
    <property type="entry name" value="Gp46"/>
</dbReference>
<proteinExistence type="predicted"/>
<feature type="compositionally biased region" description="Low complexity" evidence="2">
    <location>
        <begin position="151"/>
        <end position="166"/>
    </location>
</feature>
<organism evidence="3 4">
    <name type="scientific">Desulfofundulus kuznetsovii (strain DSM 6115 / VKM B-1805 / 17)</name>
    <name type="common">Desulfotomaculum kuznetsovii</name>
    <dbReference type="NCBI Taxonomy" id="760568"/>
    <lineage>
        <taxon>Bacteria</taxon>
        <taxon>Bacillati</taxon>
        <taxon>Bacillota</taxon>
        <taxon>Clostridia</taxon>
        <taxon>Eubacteriales</taxon>
        <taxon>Peptococcaceae</taxon>
        <taxon>Desulfofundulus</taxon>
    </lineage>
</organism>
<dbReference type="Proteomes" id="UP000009229">
    <property type="component" value="Chromosome"/>
</dbReference>
<feature type="region of interest" description="Disordered" evidence="2">
    <location>
        <begin position="1"/>
        <end position="41"/>
    </location>
</feature>
<sequence length="198" mass="22548">MADDNKNQNQTTQNPADAGQGGNQNQQSQQAEPKTLTMTQEELDRIITERLKRERQKYADYDELKKAAEELKKLKEAQMSEQEKLQARLAEYERKTAELEIALQEARLEATKLRVLEEIGLPKTFASRIFGTTEEEIRQDAQELAKLLNANRPIGNPSNPPNNNQPTFTRAQLAQMSPEEINANWEAISRALTEGRVK</sequence>
<evidence type="ECO:0000256" key="2">
    <source>
        <dbReference type="SAM" id="MobiDB-lite"/>
    </source>
</evidence>
<reference evidence="4" key="1">
    <citation type="submission" date="2011-05" db="EMBL/GenBank/DDBJ databases">
        <title>Complete sequence of Desulfotomaculum kuznetsovii DSM 6115.</title>
        <authorList>
            <person name="Lucas S."/>
            <person name="Han J."/>
            <person name="Lapidus A."/>
            <person name="Cheng J.-F."/>
            <person name="Goodwin L."/>
            <person name="Pitluck S."/>
            <person name="Peters L."/>
            <person name="Mikhailova N."/>
            <person name="Lu M."/>
            <person name="Saunders E."/>
            <person name="Han C."/>
            <person name="Tapia R."/>
            <person name="Land M."/>
            <person name="Hauser L."/>
            <person name="Kyrpides N."/>
            <person name="Ivanova N."/>
            <person name="Pagani I."/>
            <person name="Nazina T."/>
            <person name="Ivanova A."/>
            <person name="Parshina S."/>
            <person name="Kuever J."/>
            <person name="Muyzer G."/>
            <person name="Plugge C."/>
            <person name="Stams A."/>
            <person name="Woyke T."/>
        </authorList>
    </citation>
    <scope>NUCLEOTIDE SEQUENCE [LARGE SCALE GENOMIC DNA]</scope>
    <source>
        <strain evidence="4">DSM 6115 / VKM B-1805 / 17</strain>
    </source>
</reference>
<feature type="region of interest" description="Disordered" evidence="2">
    <location>
        <begin position="149"/>
        <end position="168"/>
    </location>
</feature>
<dbReference type="KEGG" id="dku:Desku_1118"/>
<name>A0AAU8PBL3_DESK7</name>
<gene>
    <name evidence="3" type="ordered locus">Desku_1118</name>
</gene>
<evidence type="ECO:0000313" key="4">
    <source>
        <dbReference type="Proteomes" id="UP000009229"/>
    </source>
</evidence>
<protein>
    <submittedName>
        <fullName evidence="3">Prophage lambdach01, scaffold protein</fullName>
    </submittedName>
</protein>
<dbReference type="Pfam" id="PF14265">
    <property type="entry name" value="DUF4355"/>
    <property type="match status" value="1"/>
</dbReference>
<dbReference type="RefSeq" id="WP_013822220.1">
    <property type="nucleotide sequence ID" value="NC_015573.1"/>
</dbReference>
<keyword evidence="4" id="KW-1185">Reference proteome</keyword>
<keyword evidence="1" id="KW-0175">Coiled coil</keyword>
<dbReference type="AlphaFoldDB" id="A0AAU8PBL3"/>
<dbReference type="EMBL" id="CP002770">
    <property type="protein sequence ID" value="AEG14705.1"/>
    <property type="molecule type" value="Genomic_DNA"/>
</dbReference>
<feature type="compositionally biased region" description="Low complexity" evidence="2">
    <location>
        <begin position="7"/>
        <end position="31"/>
    </location>
</feature>
<evidence type="ECO:0000313" key="3">
    <source>
        <dbReference type="EMBL" id="AEG14705.1"/>
    </source>
</evidence>
<feature type="coiled-coil region" evidence="1">
    <location>
        <begin position="51"/>
        <end position="114"/>
    </location>
</feature>
<accession>A0AAU8PBL3</accession>
<evidence type="ECO:0000256" key="1">
    <source>
        <dbReference type="SAM" id="Coils"/>
    </source>
</evidence>